<dbReference type="OrthoDB" id="1701769at2759"/>
<dbReference type="InterPro" id="IPR016193">
    <property type="entry name" value="Cytidine_deaminase-like"/>
</dbReference>
<evidence type="ECO:0000313" key="3">
    <source>
        <dbReference type="Proteomes" id="UP000008864"/>
    </source>
</evidence>
<dbReference type="EMBL" id="GG700663">
    <property type="protein sequence ID" value="EGD92335.2"/>
    <property type="molecule type" value="Genomic_DNA"/>
</dbReference>
<dbReference type="InParanoid" id="F2T163"/>
<sequence>MCASALRQYQIRSVYFGCANERFGGTGGVLTLHSESVLNIPNQTQQDSRLLQQCTVAANNYSSPAIDQPYPVYGGIYRKEAIMLLRKFYVQENENGEKVLSMSDK</sequence>
<organism evidence="2 3">
    <name type="scientific">Trichophyton rubrum (strain ATCC MYA-4607 / CBS 118892)</name>
    <name type="common">Athlete's foot fungus</name>
    <dbReference type="NCBI Taxonomy" id="559305"/>
    <lineage>
        <taxon>Eukaryota</taxon>
        <taxon>Fungi</taxon>
        <taxon>Dikarya</taxon>
        <taxon>Ascomycota</taxon>
        <taxon>Pezizomycotina</taxon>
        <taxon>Eurotiomycetes</taxon>
        <taxon>Eurotiomycetidae</taxon>
        <taxon>Onygenales</taxon>
        <taxon>Arthrodermataceae</taxon>
        <taxon>Trichophyton</taxon>
    </lineage>
</organism>
<accession>F2T163</accession>
<dbReference type="GO" id="GO:0002100">
    <property type="term" value="P:tRNA wobble adenosine to inosine editing"/>
    <property type="evidence" value="ECO:0007669"/>
    <property type="project" value="TreeGrafter"/>
</dbReference>
<dbReference type="HOGENOM" id="CLU_2238537_0_0_1"/>
<dbReference type="GO" id="GO:0005737">
    <property type="term" value="C:cytoplasm"/>
    <property type="evidence" value="ECO:0007669"/>
    <property type="project" value="TreeGrafter"/>
</dbReference>
<proteinExistence type="predicted"/>
<dbReference type="Gene3D" id="3.40.140.10">
    <property type="entry name" value="Cytidine Deaminase, domain 2"/>
    <property type="match status" value="1"/>
</dbReference>
<dbReference type="PANTHER" id="PTHR11079:SF149">
    <property type="entry name" value="TRNA-SPECIFIC ADENOSINE DEAMINASE 2"/>
    <property type="match status" value="1"/>
</dbReference>
<dbReference type="AlphaFoldDB" id="F2T163"/>
<evidence type="ECO:0000313" key="2">
    <source>
        <dbReference type="EMBL" id="EGD92335.2"/>
    </source>
</evidence>
<name>F2T163_TRIRC</name>
<dbReference type="PANTHER" id="PTHR11079">
    <property type="entry name" value="CYTOSINE DEAMINASE FAMILY MEMBER"/>
    <property type="match status" value="1"/>
</dbReference>
<evidence type="ECO:0008006" key="4">
    <source>
        <dbReference type="Google" id="ProtNLM"/>
    </source>
</evidence>
<protein>
    <recommendedName>
        <fullName evidence="4">CMP/dCMP-type deaminase domain-containing protein</fullName>
    </recommendedName>
</protein>
<dbReference type="OMA" id="VAANNYS"/>
<dbReference type="GO" id="GO:0005634">
    <property type="term" value="C:nucleus"/>
    <property type="evidence" value="ECO:0007669"/>
    <property type="project" value="TreeGrafter"/>
</dbReference>
<keyword evidence="3" id="KW-1185">Reference proteome</keyword>
<keyword evidence="1" id="KW-0378">Hydrolase</keyword>
<dbReference type="SUPFAM" id="SSF53927">
    <property type="entry name" value="Cytidine deaminase-like"/>
    <property type="match status" value="1"/>
</dbReference>
<dbReference type="Proteomes" id="UP000008864">
    <property type="component" value="Unassembled WGS sequence"/>
</dbReference>
<evidence type="ECO:0000256" key="1">
    <source>
        <dbReference type="ARBA" id="ARBA00022801"/>
    </source>
</evidence>
<dbReference type="RefSeq" id="XP_047604964.1">
    <property type="nucleotide sequence ID" value="XM_047748971.1"/>
</dbReference>
<reference evidence="3" key="1">
    <citation type="journal article" date="2012" name="MBio">
        <title>Comparative genome analysis of Trichophyton rubrum and related dermatophytes reveals candidate genes involved in infection.</title>
        <authorList>
            <person name="Martinez D.A."/>
            <person name="Oliver B.G."/>
            <person name="Graeser Y."/>
            <person name="Goldberg J.M."/>
            <person name="Li W."/>
            <person name="Martinez-Rossi N.M."/>
            <person name="Monod M."/>
            <person name="Shelest E."/>
            <person name="Barton R.C."/>
            <person name="Birch E."/>
            <person name="Brakhage A.A."/>
            <person name="Chen Z."/>
            <person name="Gurr S.J."/>
            <person name="Heiman D."/>
            <person name="Heitman J."/>
            <person name="Kosti I."/>
            <person name="Rossi A."/>
            <person name="Saif S."/>
            <person name="Samalova M."/>
            <person name="Saunders C.W."/>
            <person name="Shea T."/>
            <person name="Summerbell R.C."/>
            <person name="Xu J."/>
            <person name="Young S."/>
            <person name="Zeng Q."/>
            <person name="Birren B.W."/>
            <person name="Cuomo C.A."/>
            <person name="White T.C."/>
        </authorList>
    </citation>
    <scope>NUCLEOTIDE SEQUENCE [LARGE SCALE GENOMIC DNA]</scope>
    <source>
        <strain evidence="3">ATCC MYA-4607 / CBS 118892</strain>
    </source>
</reference>
<gene>
    <name evidence="2" type="ORF">TERG_08550</name>
</gene>
<dbReference type="STRING" id="559305.F2T163"/>
<dbReference type="GO" id="GO:0052717">
    <property type="term" value="F:tRNA-specific adenosine-34 deaminase activity"/>
    <property type="evidence" value="ECO:0007669"/>
    <property type="project" value="TreeGrafter"/>
</dbReference>
<dbReference type="GeneID" id="71776941"/>